<evidence type="ECO:0000313" key="2">
    <source>
        <dbReference type="EMBL" id="GAH80529.1"/>
    </source>
</evidence>
<evidence type="ECO:0000259" key="1">
    <source>
        <dbReference type="PROSITE" id="PS50801"/>
    </source>
</evidence>
<protein>
    <recommendedName>
        <fullName evidence="1">STAS domain-containing protein</fullName>
    </recommendedName>
</protein>
<proteinExistence type="predicted"/>
<comment type="caution">
    <text evidence="2">The sequence shown here is derived from an EMBL/GenBank/DDBJ whole genome shotgun (WGS) entry which is preliminary data.</text>
</comment>
<dbReference type="Pfam" id="PF01740">
    <property type="entry name" value="STAS"/>
    <property type="match status" value="1"/>
</dbReference>
<gene>
    <name evidence="2" type="ORF">S03H2_64671</name>
</gene>
<feature type="non-terminal residue" evidence="2">
    <location>
        <position position="104"/>
    </location>
</feature>
<dbReference type="EMBL" id="BARU01042040">
    <property type="protein sequence ID" value="GAH80529.1"/>
    <property type="molecule type" value="Genomic_DNA"/>
</dbReference>
<dbReference type="AlphaFoldDB" id="X1JQI7"/>
<accession>X1JQI7</accession>
<dbReference type="SUPFAM" id="SSF52091">
    <property type="entry name" value="SpoIIaa-like"/>
    <property type="match status" value="1"/>
</dbReference>
<feature type="domain" description="STAS" evidence="1">
    <location>
        <begin position="40"/>
        <end position="104"/>
    </location>
</feature>
<dbReference type="InterPro" id="IPR036513">
    <property type="entry name" value="STAS_dom_sf"/>
</dbReference>
<dbReference type="Gene3D" id="3.30.750.24">
    <property type="entry name" value="STAS domain"/>
    <property type="match status" value="1"/>
</dbReference>
<dbReference type="InterPro" id="IPR002645">
    <property type="entry name" value="STAS_dom"/>
</dbReference>
<sequence>MGIQNWSDDVILVDLPQEPHMGEELKTVTGMVRDRGNCDVVIDFSSVDIVTSSSLSKLLKLRKLSADCGHKLVFCNVAAATKGIFTVTGLDGVFEIVDDKFVAL</sequence>
<name>X1JQI7_9ZZZZ</name>
<dbReference type="PROSITE" id="PS50801">
    <property type="entry name" value="STAS"/>
    <property type="match status" value="1"/>
</dbReference>
<organism evidence="2">
    <name type="scientific">marine sediment metagenome</name>
    <dbReference type="NCBI Taxonomy" id="412755"/>
    <lineage>
        <taxon>unclassified sequences</taxon>
        <taxon>metagenomes</taxon>
        <taxon>ecological metagenomes</taxon>
    </lineage>
</organism>
<reference evidence="2" key="1">
    <citation type="journal article" date="2014" name="Front. Microbiol.">
        <title>High frequency of phylogenetically diverse reductive dehalogenase-homologous genes in deep subseafloor sedimentary metagenomes.</title>
        <authorList>
            <person name="Kawai M."/>
            <person name="Futagami T."/>
            <person name="Toyoda A."/>
            <person name="Takaki Y."/>
            <person name="Nishi S."/>
            <person name="Hori S."/>
            <person name="Arai W."/>
            <person name="Tsubouchi T."/>
            <person name="Morono Y."/>
            <person name="Uchiyama I."/>
            <person name="Ito T."/>
            <person name="Fujiyama A."/>
            <person name="Inagaki F."/>
            <person name="Takami H."/>
        </authorList>
    </citation>
    <scope>NUCLEOTIDE SEQUENCE</scope>
    <source>
        <strain evidence="2">Expedition CK06-06</strain>
    </source>
</reference>